<proteinExistence type="predicted"/>
<feature type="compositionally biased region" description="Low complexity" evidence="1">
    <location>
        <begin position="11"/>
        <end position="20"/>
    </location>
</feature>
<organism evidence="2 3">
    <name type="scientific">Streptomyces violaceusniger (strain Tu 4113)</name>
    <dbReference type="NCBI Taxonomy" id="653045"/>
    <lineage>
        <taxon>Bacteria</taxon>
        <taxon>Bacillati</taxon>
        <taxon>Actinomycetota</taxon>
        <taxon>Actinomycetes</taxon>
        <taxon>Kitasatosporales</taxon>
        <taxon>Streptomycetaceae</taxon>
        <taxon>Streptomyces</taxon>
        <taxon>Streptomyces violaceusniger group</taxon>
    </lineage>
</organism>
<gene>
    <name evidence="2" type="ORF">Strvi_3237</name>
</gene>
<dbReference type="HOGENOM" id="CLU_2345578_0_0_11"/>
<protein>
    <submittedName>
        <fullName evidence="2">Uncharacterized protein</fullName>
    </submittedName>
</protein>
<evidence type="ECO:0000313" key="3">
    <source>
        <dbReference type="Proteomes" id="UP000008703"/>
    </source>
</evidence>
<reference evidence="2" key="1">
    <citation type="submission" date="2011-08" db="EMBL/GenBank/DDBJ databases">
        <title>Complete sequence of chromosome of Streptomyces violaceusniger Tu 4113.</title>
        <authorList>
            <consortium name="US DOE Joint Genome Institute"/>
            <person name="Lucas S."/>
            <person name="Han J."/>
            <person name="Lapidus A."/>
            <person name="Cheng J.-F."/>
            <person name="Goodwin L."/>
            <person name="Pitluck S."/>
            <person name="Peters L."/>
            <person name="Ivanova N."/>
            <person name="Daligault H."/>
            <person name="Detter J.C."/>
            <person name="Han C."/>
            <person name="Tapia R."/>
            <person name="Land M."/>
            <person name="Hauser L."/>
            <person name="Kyrpides N."/>
            <person name="Ivanova N."/>
            <person name="Pagani I."/>
            <person name="Hagen A."/>
            <person name="Katz L."/>
            <person name="Fiedler H.-P."/>
            <person name="Keasling J."/>
            <person name="Fortman J."/>
            <person name="Woyke T."/>
        </authorList>
    </citation>
    <scope>NUCLEOTIDE SEQUENCE [LARGE SCALE GENOMIC DNA]</scope>
    <source>
        <strain evidence="2">Tu 4113</strain>
    </source>
</reference>
<keyword evidence="3" id="KW-1185">Reference proteome</keyword>
<dbReference type="RefSeq" id="WP_014056424.1">
    <property type="nucleotide sequence ID" value="NC_015957.1"/>
</dbReference>
<evidence type="ECO:0000256" key="1">
    <source>
        <dbReference type="SAM" id="MobiDB-lite"/>
    </source>
</evidence>
<evidence type="ECO:0000313" key="2">
    <source>
        <dbReference type="EMBL" id="AEM82925.1"/>
    </source>
</evidence>
<name>G2NZ31_STRV4</name>
<feature type="region of interest" description="Disordered" evidence="1">
    <location>
        <begin position="1"/>
        <end position="20"/>
    </location>
</feature>
<dbReference type="KEGG" id="svl:Strvi_3237"/>
<sequence length="97" mass="10328">MADREGLPGNADRAPAGPTEAAAGAAFAVAAWLHGAAGDVVFFRGALPEDTPEVVLGHAPALDSVGHDHQRLWPAPPVAHRWPRWRTRGRRSPAVVW</sequence>
<dbReference type="AlphaFoldDB" id="G2NZ31"/>
<dbReference type="EMBL" id="CP002994">
    <property type="protein sequence ID" value="AEM82925.1"/>
    <property type="molecule type" value="Genomic_DNA"/>
</dbReference>
<accession>G2NZ31</accession>
<dbReference type="Proteomes" id="UP000008703">
    <property type="component" value="Chromosome"/>
</dbReference>